<name>A0ABX6PW24_9FIRM</name>
<protein>
    <submittedName>
        <fullName evidence="1">Transcriptional regulator</fullName>
    </submittedName>
</protein>
<dbReference type="PANTHER" id="PTHR38456:SF1">
    <property type="entry name" value="CYCLIC DI-AMP RECEPTOR A"/>
    <property type="match status" value="1"/>
</dbReference>
<dbReference type="Gene3D" id="3.30.70.120">
    <property type="match status" value="1"/>
</dbReference>
<evidence type="ECO:0000313" key="2">
    <source>
        <dbReference type="Proteomes" id="UP000509623"/>
    </source>
</evidence>
<dbReference type="Pfam" id="PF06153">
    <property type="entry name" value="CdAMP_rec"/>
    <property type="match status" value="1"/>
</dbReference>
<dbReference type="Proteomes" id="UP000509623">
    <property type="component" value="Chromosome"/>
</dbReference>
<dbReference type="InterPro" id="IPR015867">
    <property type="entry name" value="N-reg_PII/ATP_PRibTrfase_C"/>
</dbReference>
<accession>A0ABX6PW24</accession>
<dbReference type="InterPro" id="IPR011322">
    <property type="entry name" value="N-reg_PII-like_a/b"/>
</dbReference>
<evidence type="ECO:0000313" key="1">
    <source>
        <dbReference type="EMBL" id="QKO30357.1"/>
    </source>
</evidence>
<organism evidence="1 2">
    <name type="scientific">Caproicibacterium lactatifermentans</name>
    <dbReference type="NCBI Taxonomy" id="2666138"/>
    <lineage>
        <taxon>Bacteria</taxon>
        <taxon>Bacillati</taxon>
        <taxon>Bacillota</taxon>
        <taxon>Clostridia</taxon>
        <taxon>Eubacteriales</taxon>
        <taxon>Oscillospiraceae</taxon>
        <taxon>Caproicibacterium</taxon>
    </lineage>
</organism>
<gene>
    <name evidence="1" type="ORF">GKP14_04585</name>
</gene>
<dbReference type="RefSeq" id="WP_174403101.1">
    <property type="nucleotide sequence ID" value="NZ_CP046161.1"/>
</dbReference>
<dbReference type="PANTHER" id="PTHR38456">
    <property type="entry name" value="CYCLIC DI-AMP RECEPTOR A"/>
    <property type="match status" value="1"/>
</dbReference>
<dbReference type="SUPFAM" id="SSF54913">
    <property type="entry name" value="GlnB-like"/>
    <property type="match status" value="1"/>
</dbReference>
<reference evidence="2" key="1">
    <citation type="submission" date="2019-11" db="EMBL/GenBank/DDBJ databases">
        <authorList>
            <person name="Ren C."/>
            <person name="Wang H."/>
            <person name="Xu Y."/>
        </authorList>
    </citation>
    <scope>NUCLEOTIDE SEQUENCE [LARGE SCALE GENOMIC DNA]</scope>
    <source>
        <strain evidence="2">JNU-WLY1368</strain>
    </source>
</reference>
<keyword evidence="2" id="KW-1185">Reference proteome</keyword>
<sequence length="107" mass="11557">MKLVLAIVSNDDAALVNNSLTKAGFQATKLATTGGFLKSGNTTFIVGTQNDKVDRVIEILRRQCSRRTQIMPSTSAPDGTMYGTYPIEVTVGGATVFVLDVDRFEKL</sequence>
<dbReference type="InterPro" id="IPR010375">
    <property type="entry name" value="CdAMP_rec"/>
</dbReference>
<proteinExistence type="predicted"/>
<dbReference type="EMBL" id="CP046161">
    <property type="protein sequence ID" value="QKO30357.1"/>
    <property type="molecule type" value="Genomic_DNA"/>
</dbReference>